<dbReference type="Gene3D" id="2.60.420.10">
    <property type="entry name" value="Maltose phosphorylase, domain 3"/>
    <property type="match status" value="1"/>
</dbReference>
<proteinExistence type="predicted"/>
<dbReference type="GO" id="GO:0005975">
    <property type="term" value="P:carbohydrate metabolic process"/>
    <property type="evidence" value="ECO:0007669"/>
    <property type="project" value="InterPro"/>
</dbReference>
<dbReference type="EC" id="2.4.1.64" evidence="3"/>
<evidence type="ECO:0000259" key="2">
    <source>
        <dbReference type="Pfam" id="PF03633"/>
    </source>
</evidence>
<evidence type="ECO:0000259" key="1">
    <source>
        <dbReference type="Pfam" id="PF03632"/>
    </source>
</evidence>
<name>A0A645I5C6_9ZZZZ</name>
<reference evidence="3" key="1">
    <citation type="submission" date="2019-08" db="EMBL/GenBank/DDBJ databases">
        <authorList>
            <person name="Kucharzyk K."/>
            <person name="Murdoch R.W."/>
            <person name="Higgins S."/>
            <person name="Loffler F."/>
        </authorList>
    </citation>
    <scope>NUCLEOTIDE SEQUENCE</scope>
</reference>
<protein>
    <submittedName>
        <fullName evidence="3">Alpha,alpha-trehalose phosphorylase</fullName>
        <ecNumber evidence="3">2.4.1.64</ecNumber>
    </submittedName>
</protein>
<organism evidence="3">
    <name type="scientific">bioreactor metagenome</name>
    <dbReference type="NCBI Taxonomy" id="1076179"/>
    <lineage>
        <taxon>unclassified sequences</taxon>
        <taxon>metagenomes</taxon>
        <taxon>ecological metagenomes</taxon>
    </lineage>
</organism>
<dbReference type="AlphaFoldDB" id="A0A645I5C6"/>
<dbReference type="Pfam" id="PF03633">
    <property type="entry name" value="Glyco_hydro_65C"/>
    <property type="match status" value="1"/>
</dbReference>
<dbReference type="PANTHER" id="PTHR11051">
    <property type="entry name" value="GLYCOSYL HYDROLASE-RELATED"/>
    <property type="match status" value="1"/>
</dbReference>
<dbReference type="InterPro" id="IPR012341">
    <property type="entry name" value="6hp_glycosidase-like_sf"/>
</dbReference>
<dbReference type="PANTHER" id="PTHR11051:SF8">
    <property type="entry name" value="PROTEIN-GLUCOSYLGALACTOSYLHYDROXYLYSINE GLUCOSIDASE"/>
    <property type="match status" value="1"/>
</dbReference>
<comment type="caution">
    <text evidence="3">The sequence shown here is derived from an EMBL/GenBank/DDBJ whole genome shotgun (WGS) entry which is preliminary data.</text>
</comment>
<sequence>MAYFILEDTQSEETMHNSFLYYEKVTTHDSSLSQPVFSIVAARLGMEEKAYRYFGDSAKLDLLNLYNNTEDGIHTANMAGTFLTIVYGFGGFRLKEQGISFDPMLPRKWNGYDFKILYENSRIKVYVTETECVFSLEKGKSKMITVYGKPYRLKKRLVIKRPSGEME</sequence>
<dbReference type="SUPFAM" id="SSF48208">
    <property type="entry name" value="Six-hairpin glycosidases"/>
    <property type="match status" value="1"/>
</dbReference>
<gene>
    <name evidence="3" type="primary">treP_6</name>
    <name evidence="3" type="ORF">SDC9_194103</name>
</gene>
<dbReference type="InterPro" id="IPR008928">
    <property type="entry name" value="6-hairpin_glycosidase_sf"/>
</dbReference>
<feature type="domain" description="Glycoside hydrolase family 65 C-terminal" evidence="2">
    <location>
        <begin position="93"/>
        <end position="153"/>
    </location>
</feature>
<dbReference type="Gene3D" id="1.50.10.10">
    <property type="match status" value="1"/>
</dbReference>
<accession>A0A645I5C6</accession>
<evidence type="ECO:0000313" key="3">
    <source>
        <dbReference type="EMBL" id="MPN46517.1"/>
    </source>
</evidence>
<dbReference type="Pfam" id="PF03632">
    <property type="entry name" value="Glyco_hydro_65m"/>
    <property type="match status" value="1"/>
</dbReference>
<dbReference type="EMBL" id="VSSQ01107250">
    <property type="protein sequence ID" value="MPN46517.1"/>
    <property type="molecule type" value="Genomic_DNA"/>
</dbReference>
<keyword evidence="3" id="KW-0328">Glycosyltransferase</keyword>
<dbReference type="InterPro" id="IPR005194">
    <property type="entry name" value="Glyco_hydro_65_C"/>
</dbReference>
<dbReference type="InterPro" id="IPR005195">
    <property type="entry name" value="Glyco_hydro_65_M"/>
</dbReference>
<keyword evidence="3" id="KW-0808">Transferase</keyword>
<dbReference type="GO" id="GO:0047656">
    <property type="term" value="F:alpha,alpha-trehalose phosphorylase activity"/>
    <property type="evidence" value="ECO:0007669"/>
    <property type="project" value="UniProtKB-EC"/>
</dbReference>
<feature type="domain" description="Glycoside hydrolase family 65 central catalytic" evidence="1">
    <location>
        <begin position="1"/>
        <end position="82"/>
    </location>
</feature>
<dbReference type="GO" id="GO:0004553">
    <property type="term" value="F:hydrolase activity, hydrolyzing O-glycosyl compounds"/>
    <property type="evidence" value="ECO:0007669"/>
    <property type="project" value="TreeGrafter"/>
</dbReference>